<reference evidence="8 9" key="1">
    <citation type="submission" date="2018-04" db="EMBL/GenBank/DDBJ databases">
        <title>Genomic Encyclopedia of Type Strains, Phase IV (KMG-IV): sequencing the most valuable type-strain genomes for metagenomic binning, comparative biology and taxonomic classification.</title>
        <authorList>
            <person name="Goeker M."/>
        </authorList>
    </citation>
    <scope>NUCLEOTIDE SEQUENCE [LARGE SCALE GENOMIC DNA]</scope>
    <source>
        <strain evidence="8 9">DSM 14823</strain>
    </source>
</reference>
<dbReference type="GeneID" id="78297187"/>
<evidence type="ECO:0000256" key="1">
    <source>
        <dbReference type="ARBA" id="ARBA00004651"/>
    </source>
</evidence>
<feature type="transmembrane region" description="Helical" evidence="7">
    <location>
        <begin position="354"/>
        <end position="383"/>
    </location>
</feature>
<dbReference type="SUPFAM" id="SSF118215">
    <property type="entry name" value="Proton glutamate symport protein"/>
    <property type="match status" value="1"/>
</dbReference>
<dbReference type="InterPro" id="IPR036458">
    <property type="entry name" value="Na:dicarbo_symporter_sf"/>
</dbReference>
<keyword evidence="5 7" id="KW-1133">Transmembrane helix</keyword>
<dbReference type="PRINTS" id="PR00173">
    <property type="entry name" value="EDTRNSPORT"/>
</dbReference>
<name>A0A2U1ACL4_9BACT</name>
<dbReference type="OrthoDB" id="9768885at2"/>
<dbReference type="AlphaFoldDB" id="A0A2U1ACL4"/>
<dbReference type="GO" id="GO:0005886">
    <property type="term" value="C:plasma membrane"/>
    <property type="evidence" value="ECO:0007669"/>
    <property type="project" value="UniProtKB-SubCell"/>
</dbReference>
<evidence type="ECO:0000313" key="9">
    <source>
        <dbReference type="Proteomes" id="UP000245959"/>
    </source>
</evidence>
<dbReference type="EMBL" id="QEKH01000051">
    <property type="protein sequence ID" value="PVY33325.1"/>
    <property type="molecule type" value="Genomic_DNA"/>
</dbReference>
<keyword evidence="6 7" id="KW-0472">Membrane</keyword>
<feature type="transmembrane region" description="Helical" evidence="7">
    <location>
        <begin position="242"/>
        <end position="264"/>
    </location>
</feature>
<keyword evidence="3" id="KW-1003">Cell membrane</keyword>
<keyword evidence="2" id="KW-0813">Transport</keyword>
<organism evidence="8 9">
    <name type="scientific">Victivallis vadensis</name>
    <dbReference type="NCBI Taxonomy" id="172901"/>
    <lineage>
        <taxon>Bacteria</taxon>
        <taxon>Pseudomonadati</taxon>
        <taxon>Lentisphaerota</taxon>
        <taxon>Lentisphaeria</taxon>
        <taxon>Victivallales</taxon>
        <taxon>Victivallaceae</taxon>
        <taxon>Victivallis</taxon>
    </lineage>
</organism>
<keyword evidence="4 7" id="KW-0812">Transmembrane</keyword>
<dbReference type="Gene3D" id="1.10.3860.10">
    <property type="entry name" value="Sodium:dicarboxylate symporter"/>
    <property type="match status" value="1"/>
</dbReference>
<sequence>MKKLLHAYFATPLVYRIIAAFLLGIGAGIGSWLLARPLGTEWLEHATGFLSPFGTVLISMLKMAVIPIIFFSLVTGAASLPLKKFGKLGLAVIVWYFLTSLFASVFGTALAIFLNPAMKNTSSVSESLLAQAGQMKTGGGSGGFGRFINELFMNPFQALAEGRFLPIIVFSILFGLAARAVLENYEKEGKSSPVNLMLDLFDAAQVTSFKIIDWIMEYFPIGVFALTAVNFALYGTELFGPYLRIAGCVIAGVLMMIFVIYPLFILVFTRENPYSVLSKIKEPIITAFLTRSSAATLPISFLAAEDKLHVKNQLSGFALPLGATINMDGVCIHLPVFAVLAANIFGIPLGIGQIFVLVVSVIFASVGAGGIPGGSIFLLFMVLSNMGLSDSQTATVVALAIGINPLMDMFETACNVAGDNVGNYIVAKRMGMIETPR</sequence>
<feature type="transmembrane region" description="Helical" evidence="7">
    <location>
        <begin position="55"/>
        <end position="78"/>
    </location>
</feature>
<dbReference type="InterPro" id="IPR001991">
    <property type="entry name" value="Na-dicarboxylate_symporter"/>
</dbReference>
<dbReference type="Proteomes" id="UP000245959">
    <property type="component" value="Unassembled WGS sequence"/>
</dbReference>
<comment type="caution">
    <text evidence="8">The sequence shown here is derived from an EMBL/GenBank/DDBJ whole genome shotgun (WGS) entry which is preliminary data.</text>
</comment>
<proteinExistence type="predicted"/>
<evidence type="ECO:0000313" key="8">
    <source>
        <dbReference type="EMBL" id="PVY33325.1"/>
    </source>
</evidence>
<accession>A0A2U1ACL4</accession>
<feature type="transmembrane region" description="Helical" evidence="7">
    <location>
        <begin position="90"/>
        <end position="114"/>
    </location>
</feature>
<comment type="subcellular location">
    <subcellularLocation>
        <location evidence="1">Cell membrane</location>
        <topology evidence="1">Multi-pass membrane protein</topology>
    </subcellularLocation>
</comment>
<dbReference type="PANTHER" id="PTHR42865">
    <property type="entry name" value="PROTON/GLUTAMATE-ASPARTATE SYMPORTER"/>
    <property type="match status" value="1"/>
</dbReference>
<evidence type="ECO:0000256" key="6">
    <source>
        <dbReference type="ARBA" id="ARBA00023136"/>
    </source>
</evidence>
<gene>
    <name evidence="8" type="ORF">C8D82_1511</name>
</gene>
<protein>
    <submittedName>
        <fullName evidence="8">Na+/H+-dicarboxylate symporter</fullName>
    </submittedName>
</protein>
<feature type="transmembrane region" description="Helical" evidence="7">
    <location>
        <begin position="218"/>
        <end position="235"/>
    </location>
</feature>
<feature type="transmembrane region" description="Helical" evidence="7">
    <location>
        <begin position="12"/>
        <end position="35"/>
    </location>
</feature>
<evidence type="ECO:0000256" key="3">
    <source>
        <dbReference type="ARBA" id="ARBA00022475"/>
    </source>
</evidence>
<dbReference type="PANTHER" id="PTHR42865:SF7">
    <property type="entry name" value="PROTON_GLUTAMATE-ASPARTATE SYMPORTER"/>
    <property type="match status" value="1"/>
</dbReference>
<evidence type="ECO:0000256" key="5">
    <source>
        <dbReference type="ARBA" id="ARBA00022989"/>
    </source>
</evidence>
<dbReference type="RefSeq" id="WP_116885926.1">
    <property type="nucleotide sequence ID" value="NZ_CABMMC010000124.1"/>
</dbReference>
<dbReference type="GO" id="GO:0015293">
    <property type="term" value="F:symporter activity"/>
    <property type="evidence" value="ECO:0007669"/>
    <property type="project" value="UniProtKB-KW"/>
</dbReference>
<keyword evidence="9" id="KW-1185">Reference proteome</keyword>
<evidence type="ECO:0000256" key="2">
    <source>
        <dbReference type="ARBA" id="ARBA00022448"/>
    </source>
</evidence>
<evidence type="ECO:0000256" key="4">
    <source>
        <dbReference type="ARBA" id="ARBA00022692"/>
    </source>
</evidence>
<dbReference type="Pfam" id="PF00375">
    <property type="entry name" value="SDF"/>
    <property type="match status" value="1"/>
</dbReference>
<evidence type="ECO:0000256" key="7">
    <source>
        <dbReference type="SAM" id="Phobius"/>
    </source>
</evidence>
<feature type="transmembrane region" description="Helical" evidence="7">
    <location>
        <begin position="164"/>
        <end position="182"/>
    </location>
</feature>